<dbReference type="GeneID" id="14308772"/>
<evidence type="ECO:0000313" key="2">
    <source>
        <dbReference type="EMBL" id="AGB01185.1"/>
    </source>
</evidence>
<dbReference type="Gene3D" id="3.40.50.150">
    <property type="entry name" value="Vaccinia Virus protein VP39"/>
    <property type="match status" value="1"/>
</dbReference>
<dbReference type="STRING" id="593750.Metfor_0099"/>
<dbReference type="OrthoDB" id="46222at2157"/>
<dbReference type="KEGG" id="mfo:Metfor_0099"/>
<organism evidence="2 3">
    <name type="scientific">Methanoregula formicica (strain DSM 22288 / NBRC 105244 / SMSP)</name>
    <dbReference type="NCBI Taxonomy" id="593750"/>
    <lineage>
        <taxon>Archaea</taxon>
        <taxon>Methanobacteriati</taxon>
        <taxon>Methanobacteriota</taxon>
        <taxon>Stenosarchaea group</taxon>
        <taxon>Methanomicrobia</taxon>
        <taxon>Methanomicrobiales</taxon>
        <taxon>Methanoregulaceae</taxon>
        <taxon>Methanoregula</taxon>
    </lineage>
</organism>
<dbReference type="InterPro" id="IPR001173">
    <property type="entry name" value="Glyco_trans_2-like"/>
</dbReference>
<dbReference type="EMBL" id="CP003167">
    <property type="protein sequence ID" value="AGB01185.1"/>
    <property type="molecule type" value="Genomic_DNA"/>
</dbReference>
<accession>L0HB20</accession>
<dbReference type="RefSeq" id="WP_015284149.1">
    <property type="nucleotide sequence ID" value="NC_019943.1"/>
</dbReference>
<protein>
    <submittedName>
        <fullName evidence="2">Putative glycosyltransferase</fullName>
    </submittedName>
</protein>
<dbReference type="SUPFAM" id="SSF53335">
    <property type="entry name" value="S-adenosyl-L-methionine-dependent methyltransferases"/>
    <property type="match status" value="1"/>
</dbReference>
<keyword evidence="3" id="KW-1185">Reference proteome</keyword>
<dbReference type="GO" id="GO:0016740">
    <property type="term" value="F:transferase activity"/>
    <property type="evidence" value="ECO:0007669"/>
    <property type="project" value="UniProtKB-KW"/>
</dbReference>
<dbReference type="SUPFAM" id="SSF53448">
    <property type="entry name" value="Nucleotide-diphospho-sugar transferases"/>
    <property type="match status" value="3"/>
</dbReference>
<reference evidence="3" key="1">
    <citation type="submission" date="2011-12" db="EMBL/GenBank/DDBJ databases">
        <title>Complete sequence of Methanoregula formicicum SMSP.</title>
        <authorList>
            <person name="Lucas S."/>
            <person name="Han J."/>
            <person name="Lapidus A."/>
            <person name="Cheng J.-F."/>
            <person name="Goodwin L."/>
            <person name="Pitluck S."/>
            <person name="Peters L."/>
            <person name="Ovchinnikova G."/>
            <person name="Teshima H."/>
            <person name="Detter J.C."/>
            <person name="Han C."/>
            <person name="Tapia R."/>
            <person name="Land M."/>
            <person name="Hauser L."/>
            <person name="Kyrpides N."/>
            <person name="Ivanova N."/>
            <person name="Pagani I."/>
            <person name="Imachi H."/>
            <person name="Tamaki H."/>
            <person name="Sekiguchi Y."/>
            <person name="Kamagata Y."/>
            <person name="Cadillo-Quiroz H."/>
            <person name="Zinder S."/>
            <person name="Liu W.-T."/>
            <person name="Woyke T."/>
        </authorList>
    </citation>
    <scope>NUCLEOTIDE SEQUENCE [LARGE SCALE GENOMIC DNA]</scope>
    <source>
        <strain evidence="3">DSM 22288 / NBRC 105244 / SMSP</strain>
    </source>
</reference>
<evidence type="ECO:0000259" key="1">
    <source>
        <dbReference type="Pfam" id="PF00535"/>
    </source>
</evidence>
<dbReference type="Pfam" id="PF00535">
    <property type="entry name" value="Glycos_transf_2"/>
    <property type="match status" value="2"/>
</dbReference>
<gene>
    <name evidence="2" type="ordered locus">Metfor_0099</name>
</gene>
<dbReference type="PANTHER" id="PTHR43685">
    <property type="entry name" value="GLYCOSYLTRANSFERASE"/>
    <property type="match status" value="1"/>
</dbReference>
<dbReference type="eggNOG" id="arCOG01797">
    <property type="taxonomic scope" value="Archaea"/>
</dbReference>
<proteinExistence type="predicted"/>
<dbReference type="InterPro" id="IPR029063">
    <property type="entry name" value="SAM-dependent_MTases_sf"/>
</dbReference>
<name>L0HB20_METFS</name>
<keyword evidence="2" id="KW-0808">Transferase</keyword>
<evidence type="ECO:0000313" key="3">
    <source>
        <dbReference type="Proteomes" id="UP000010824"/>
    </source>
</evidence>
<feature type="domain" description="Glycosyltransferase 2-like" evidence="1">
    <location>
        <begin position="1505"/>
        <end position="1617"/>
    </location>
</feature>
<dbReference type="eggNOG" id="arCOG01381">
    <property type="taxonomic scope" value="Archaea"/>
</dbReference>
<dbReference type="HOGENOM" id="CLU_239925_0_0_2"/>
<feature type="domain" description="Glycosyltransferase 2-like" evidence="1">
    <location>
        <begin position="6"/>
        <end position="142"/>
    </location>
</feature>
<dbReference type="PANTHER" id="PTHR43685:SF12">
    <property type="entry name" value="GLYCOSYL TRANSFERASE FAMILY 2"/>
    <property type="match status" value="1"/>
</dbReference>
<sequence>MPHLAVLIPTKNRPELLRRALGSIAQQTKQPDTILVVSDCDSNHEKQTRDAVHDASRILPGIQFFKNQRTDNLSGAINTGLYSCIQAGLVPESTWISILDDDDEWSPEYLAECLKTADSQRCDVVVSGLIRHERTGDSGIPLTIPDTLSAHDFLIRNPHVQGSNLFVRFSTLLHAGGFDEALESTTDRDVCIRLLDLDTCRIGFVRKHLVHHWAIPDTNRLSEPGSPRKKQGLAGFYNKYAPRMTEPEREAFRHRARDLFGCDIEETQWRFGDCLPDCTHKSPDVPAVSQIPVVIGFIATRMSSTQYLLDDLVEFFKNSSVQRRVIVCDNTPSTPDLHRLLDSENYRSLNCVCIGSRTIDEECDRGTFGSYLQDEQQRKGISSGRTVLHHYLYKEARQIPGSVVWILDDDIRLEYLTTDNEIVKLSLADLQNTIGRLRSEGISIAVGKITGDAPLPVQSTMRVQLLDVFFALKEQERLIASDATVSAHPVSQTRDSIAELGRAFPDYYYDYSSEHAAHLELPVLPFKGRDIIREIPAIGYGRNLTRPVAVPHHSTCGGSLSGSRSIIPRGGNTLVLNPVCLREFPNISPRIGRLNARRGDTFWCILNNRVRASKVGIFPLAVRQERTAEAAGVMNFDSLLADFYGSAYVRAMDEYYEKKIGETGSIPRRIRLSMEEGDIAQVCTSFNYHLAGRLTQFVMNAYRIQGLIGSIEKVLQSDSFSHGQGAENTLTFLKSLKEMYSNKNIWNLYREGMARDEQDLRRFLMQFKGHVKTYRSALTKDVLPAQVDWARIITERIVQKKIGEITAPLSYVGHGHEGAVFTDGTNAYKYFYAGRANFQDGRLDVIRATVLNNPALCHICQLREIIEDEGELIFVLSYEKGEEYSGGYLQDIFSVLTECRDAGIAFTNFHPRNFVVSDGMLKLVDIGDSIVPYNESEFLQMCRRAYLMYRWHFRADISDVMSIALFDGDLPELCGFEYFYESTKTKTKNDLVNECIVRLVSEANPSSIFDYGCGRGSIAEALAGKGFPVTGYDLDRTVLARNRKETVKAHYIDSQELAVLKDKGTKFDRVICSLVLCTISNDSEAAEVLQDIRSLVSDDGEAIIALCNPFSSFVTESETHVKLNIPDDSHYQETFVYQKKMRETGKIRTECHRPFSWYKHQIRRQGFEIETIEEVRTTDIPNLCPSSDFLLLKVKPLQLPRDEKVSLLIRAGAMEWESIDFQIRHIVNQLEGPQRFFEKIVITDTFTGPFSREYAPADVAELKVRLERLTAEGVIDRFVIVPDDPATIEETYQKWFGIACTNPRCENGQPTFMSLFGVDQCQGDYILQMDSDCLIGRKDRDHDYLGEMIDVLQSDPMAVTISFNIAKNKNEPYSTGRARKKWRTEVRCSLLAKARLAAVLPLPNGLTHDGALQYPWHRALDARLAQSSWQSYRGGDCRTFFVHVPNDKKSDINLWYNVVRSIERNHVPEIQNNSVDLMGRLADWIAPLDTEYIFIIRGKDVPVSRMRRCMDSVARQQDHCFGIVFIDAGSSNPIPEYISEILAPALGEGARVFFNGNSLTSMENNLIAIRDICSNPESVIITLDADDALIGTDIIGQLRKAYSDGADLTVGSMIRTDKWCDYKAMFTNPRGARGGNVWQHLRSFRKFLFDSIPESYMKIGDTWIPYAEDWAFMIPMVEMAHHPVFIDKKLYFYEPTGEKNTGTRLMREDIIGQIIRKTPLKKTDGVTNGGWV</sequence>
<dbReference type="InterPro" id="IPR029044">
    <property type="entry name" value="Nucleotide-diphossugar_trans"/>
</dbReference>
<reference evidence="2 3" key="2">
    <citation type="journal article" date="2014" name="Genome Announc.">
        <title>Complete Genome Sequence of Methanoregula formicica SMSPT, a Mesophilic Hydrogenotrophic Methanogen Isolated from a Methanogenic Upflow Anaerobic Sludge Blanket Reactor.</title>
        <authorList>
            <person name="Yamamoto K."/>
            <person name="Tamaki H."/>
            <person name="Cadillo-Quiroz H."/>
            <person name="Imachi H."/>
            <person name="Kyrpides N."/>
            <person name="Woyke T."/>
            <person name="Goodwin L."/>
            <person name="Zinder S.H."/>
            <person name="Kamagata Y."/>
            <person name="Liu W.T."/>
        </authorList>
    </citation>
    <scope>NUCLEOTIDE SEQUENCE [LARGE SCALE GENOMIC DNA]</scope>
    <source>
        <strain evidence="3">DSM 22288 / NBRC 105244 / SMSP</strain>
    </source>
</reference>
<dbReference type="Pfam" id="PF13489">
    <property type="entry name" value="Methyltransf_23"/>
    <property type="match status" value="1"/>
</dbReference>
<dbReference type="eggNOG" id="arCOG01385">
    <property type="taxonomic scope" value="Archaea"/>
</dbReference>
<dbReference type="InParanoid" id="L0HB20"/>
<dbReference type="CDD" id="cd00761">
    <property type="entry name" value="Glyco_tranf_GTA_type"/>
    <property type="match status" value="1"/>
</dbReference>
<dbReference type="Gene3D" id="3.90.550.10">
    <property type="entry name" value="Spore Coat Polysaccharide Biosynthesis Protein SpsA, Chain A"/>
    <property type="match status" value="2"/>
</dbReference>
<dbReference type="Proteomes" id="UP000010824">
    <property type="component" value="Chromosome"/>
</dbReference>
<dbReference type="InterPro" id="IPR011009">
    <property type="entry name" value="Kinase-like_dom_sf"/>
</dbReference>
<dbReference type="InterPro" id="IPR050834">
    <property type="entry name" value="Glycosyltransf_2"/>
</dbReference>
<dbReference type="CDD" id="cd02440">
    <property type="entry name" value="AdoMet_MTases"/>
    <property type="match status" value="1"/>
</dbReference>
<dbReference type="SUPFAM" id="SSF56112">
    <property type="entry name" value="Protein kinase-like (PK-like)"/>
    <property type="match status" value="1"/>
</dbReference>